<reference evidence="2 3" key="1">
    <citation type="submission" date="2024-02" db="EMBL/GenBank/DDBJ databases">
        <title>De novo assembly and annotation of 12 fungi associated with fruit tree decline syndrome in Ontario, Canada.</title>
        <authorList>
            <person name="Sulman M."/>
            <person name="Ellouze W."/>
            <person name="Ilyukhin E."/>
        </authorList>
    </citation>
    <scope>NUCLEOTIDE SEQUENCE [LARGE SCALE GENOMIC DNA]</scope>
    <source>
        <strain evidence="2 3">M1-105</strain>
    </source>
</reference>
<feature type="chain" id="PRO_5045241524" evidence="1">
    <location>
        <begin position="19"/>
        <end position="147"/>
    </location>
</feature>
<keyword evidence="1" id="KW-0732">Signal</keyword>
<comment type="caution">
    <text evidence="2">The sequence shown here is derived from an EMBL/GenBank/DDBJ whole genome shotgun (WGS) entry which is preliminary data.</text>
</comment>
<evidence type="ECO:0000313" key="2">
    <source>
        <dbReference type="EMBL" id="KAL1623253.1"/>
    </source>
</evidence>
<dbReference type="EMBL" id="JAJVDC020000124">
    <property type="protein sequence ID" value="KAL1623253.1"/>
    <property type="molecule type" value="Genomic_DNA"/>
</dbReference>
<accession>A0ABR3SK75</accession>
<keyword evidence="3" id="KW-1185">Reference proteome</keyword>
<evidence type="ECO:0000313" key="3">
    <source>
        <dbReference type="Proteomes" id="UP001521116"/>
    </source>
</evidence>
<feature type="signal peptide" evidence="1">
    <location>
        <begin position="1"/>
        <end position="18"/>
    </location>
</feature>
<organism evidence="2 3">
    <name type="scientific">Neofusicoccum ribis</name>
    <dbReference type="NCBI Taxonomy" id="45134"/>
    <lineage>
        <taxon>Eukaryota</taxon>
        <taxon>Fungi</taxon>
        <taxon>Dikarya</taxon>
        <taxon>Ascomycota</taxon>
        <taxon>Pezizomycotina</taxon>
        <taxon>Dothideomycetes</taxon>
        <taxon>Dothideomycetes incertae sedis</taxon>
        <taxon>Botryosphaeriales</taxon>
        <taxon>Botryosphaeriaceae</taxon>
        <taxon>Neofusicoccum</taxon>
    </lineage>
</organism>
<sequence>MHFTSALAAALLATSAAALPPTRVGVTSNAPSVNSTSELHARNLNFTGAPILPRAINSTSFILPRDVNATNFAGSRPNLHVPRSWNLTAEEEKKALFPRLSLNKNSTEGVFDKRDVPVEAVPTGIVKRASPTGYVKRSFGTGTPFQA</sequence>
<gene>
    <name evidence="2" type="ORF">SLS56_008421</name>
</gene>
<evidence type="ECO:0000256" key="1">
    <source>
        <dbReference type="SAM" id="SignalP"/>
    </source>
</evidence>
<protein>
    <submittedName>
        <fullName evidence="2">Uncharacterized protein</fullName>
    </submittedName>
</protein>
<dbReference type="Proteomes" id="UP001521116">
    <property type="component" value="Unassembled WGS sequence"/>
</dbReference>
<proteinExistence type="predicted"/>
<name>A0ABR3SK75_9PEZI</name>